<evidence type="ECO:0000256" key="1">
    <source>
        <dbReference type="SAM" id="Phobius"/>
    </source>
</evidence>
<feature type="transmembrane region" description="Helical" evidence="1">
    <location>
        <begin position="6"/>
        <end position="24"/>
    </location>
</feature>
<keyword evidence="1" id="KW-1133">Transmembrane helix</keyword>
<dbReference type="AlphaFoldDB" id="A0A1W1UH60"/>
<name>A0A1W1UH60_9DEIO</name>
<dbReference type="STRING" id="695939.SAMN00790413_05521"/>
<evidence type="ECO:0000313" key="3">
    <source>
        <dbReference type="Proteomes" id="UP000192582"/>
    </source>
</evidence>
<evidence type="ECO:0000313" key="2">
    <source>
        <dbReference type="EMBL" id="SMB80407.1"/>
    </source>
</evidence>
<dbReference type="Proteomes" id="UP000192582">
    <property type="component" value="Unassembled WGS sequence"/>
</dbReference>
<keyword evidence="1" id="KW-0812">Transmembrane</keyword>
<protein>
    <submittedName>
        <fullName evidence="2">Uncharacterized protein</fullName>
    </submittedName>
</protein>
<organism evidence="2 3">
    <name type="scientific">Deinococcus hopiensis KR-140</name>
    <dbReference type="NCBI Taxonomy" id="695939"/>
    <lineage>
        <taxon>Bacteria</taxon>
        <taxon>Thermotogati</taxon>
        <taxon>Deinococcota</taxon>
        <taxon>Deinococci</taxon>
        <taxon>Deinococcales</taxon>
        <taxon>Deinococcaceae</taxon>
        <taxon>Deinococcus</taxon>
    </lineage>
</organism>
<accession>A0A1W1UH60</accession>
<reference evidence="2 3" key="1">
    <citation type="submission" date="2017-04" db="EMBL/GenBank/DDBJ databases">
        <authorList>
            <person name="Afonso C.L."/>
            <person name="Miller P.J."/>
            <person name="Scott M.A."/>
            <person name="Spackman E."/>
            <person name="Goraichik I."/>
            <person name="Dimitrov K.M."/>
            <person name="Suarez D.L."/>
            <person name="Swayne D.E."/>
        </authorList>
    </citation>
    <scope>NUCLEOTIDE SEQUENCE [LARGE SCALE GENOMIC DNA]</scope>
    <source>
        <strain evidence="2 3">KR-140</strain>
    </source>
</reference>
<keyword evidence="3" id="KW-1185">Reference proteome</keyword>
<dbReference type="EMBL" id="FWWU01000004">
    <property type="protein sequence ID" value="SMB80407.1"/>
    <property type="molecule type" value="Genomic_DNA"/>
</dbReference>
<gene>
    <name evidence="2" type="ORF">SAMN00790413_05521</name>
</gene>
<keyword evidence="1" id="KW-0472">Membrane</keyword>
<sequence length="79" mass="8305">MTVDTLVFLVVGVFTVAVVLLHLARLRMPLGGLSTPYPPAPLVLSSSPMPQVTPLTHNPPAKGTPVDFDDVLRALGCEG</sequence>
<proteinExistence type="predicted"/>